<evidence type="ECO:0000313" key="1">
    <source>
        <dbReference type="EMBL" id="SVE09219.1"/>
    </source>
</evidence>
<evidence type="ECO:0008006" key="2">
    <source>
        <dbReference type="Google" id="ProtNLM"/>
    </source>
</evidence>
<gene>
    <name evidence="1" type="ORF">METZ01_LOCUS462073</name>
</gene>
<name>A0A383ANT6_9ZZZZ</name>
<dbReference type="AlphaFoldDB" id="A0A383ANT6"/>
<feature type="non-terminal residue" evidence="1">
    <location>
        <position position="95"/>
    </location>
</feature>
<reference evidence="1" key="1">
    <citation type="submission" date="2018-05" db="EMBL/GenBank/DDBJ databases">
        <authorList>
            <person name="Lanie J.A."/>
            <person name="Ng W.-L."/>
            <person name="Kazmierczak K.M."/>
            <person name="Andrzejewski T.M."/>
            <person name="Davidsen T.M."/>
            <person name="Wayne K.J."/>
            <person name="Tettelin H."/>
            <person name="Glass J.I."/>
            <person name="Rusch D."/>
            <person name="Podicherti R."/>
            <person name="Tsui H.-C.T."/>
            <person name="Winkler M.E."/>
        </authorList>
    </citation>
    <scope>NUCLEOTIDE SEQUENCE</scope>
</reference>
<proteinExistence type="predicted"/>
<protein>
    <recommendedName>
        <fullName evidence="2">Glycosyltransferase subfamily 4-like N-terminal domain-containing protein</fullName>
    </recommendedName>
</protein>
<accession>A0A383ANT6</accession>
<sequence length="95" mass="11322">MHIGLFTQNYLRGGLDTFLIELINNWPNKEDNITLFCNEQHPGIKYLSSNIKNKNFKLFKYNFLFYSSFIDSKKSKTTLLKKLFNIFFYSTLIVH</sequence>
<organism evidence="1">
    <name type="scientific">marine metagenome</name>
    <dbReference type="NCBI Taxonomy" id="408172"/>
    <lineage>
        <taxon>unclassified sequences</taxon>
        <taxon>metagenomes</taxon>
        <taxon>ecological metagenomes</taxon>
    </lineage>
</organism>
<dbReference type="EMBL" id="UINC01193545">
    <property type="protein sequence ID" value="SVE09219.1"/>
    <property type="molecule type" value="Genomic_DNA"/>
</dbReference>